<keyword evidence="9" id="KW-0560">Oxidoreductase</keyword>
<evidence type="ECO:0000256" key="1">
    <source>
        <dbReference type="ARBA" id="ARBA00001974"/>
    </source>
</evidence>
<keyword evidence="6" id="KW-0285">Flavoprotein</keyword>
<evidence type="ECO:0000256" key="2">
    <source>
        <dbReference type="ARBA" id="ARBA00004924"/>
    </source>
</evidence>
<comment type="cofactor">
    <cofactor evidence="1">
        <name>FAD</name>
        <dbReference type="ChEBI" id="CHEBI:57692"/>
    </cofactor>
</comment>
<evidence type="ECO:0000256" key="10">
    <source>
        <dbReference type="ARBA" id="ARBA00023033"/>
    </source>
</evidence>
<proteinExistence type="inferred from homology"/>
<keyword evidence="7" id="KW-0274">FAD</keyword>
<evidence type="ECO:0000256" key="11">
    <source>
        <dbReference type="ARBA" id="ARBA00029939"/>
    </source>
</evidence>
<dbReference type="EC" id="1.14.13.59" evidence="4"/>
<evidence type="ECO:0000256" key="5">
    <source>
        <dbReference type="ARBA" id="ARBA00016406"/>
    </source>
</evidence>
<name>A0A1L7NQE9_9ACTN</name>
<dbReference type="EMBL" id="LC177423">
    <property type="protein sequence ID" value="BAW27702.1"/>
    <property type="molecule type" value="Genomic_DNA"/>
</dbReference>
<dbReference type="GO" id="GO:0047091">
    <property type="term" value="F:L-lysine 6-monooxygenase (NADPH) activity"/>
    <property type="evidence" value="ECO:0007669"/>
    <property type="project" value="UniProtKB-EC"/>
</dbReference>
<evidence type="ECO:0000256" key="15">
    <source>
        <dbReference type="ARBA" id="ARBA00048407"/>
    </source>
</evidence>
<evidence type="ECO:0000256" key="7">
    <source>
        <dbReference type="ARBA" id="ARBA00022827"/>
    </source>
</evidence>
<dbReference type="Pfam" id="PF13434">
    <property type="entry name" value="Lys_Orn_oxgnase"/>
    <property type="match status" value="1"/>
</dbReference>
<reference evidence="16" key="1">
    <citation type="journal article" date="2017" name="ACS Chem. Biol.">
        <title>Genome Mining of Amino Group Carrier Protein-Mediated Machinery: Discovery and Biosynthetic Characterization of a Natural Product with Unique Hydrazone Unit.</title>
        <authorList>
            <person name="Matsuda K."/>
            <person name="Hasebe F."/>
            <person name="Shiwa Y."/>
            <person name="Kanesaki Y."/>
            <person name="Tomita T."/>
            <person name="Yoshikawa H."/>
            <person name="Shin-ya K."/>
            <person name="Kuzuyama T."/>
            <person name="Nishiyama M."/>
        </authorList>
    </citation>
    <scope>NUCLEOTIDE SEQUENCE</scope>
    <source>
        <strain evidence="16">SoC090715LN-17</strain>
    </source>
</reference>
<evidence type="ECO:0000256" key="9">
    <source>
        <dbReference type="ARBA" id="ARBA00023002"/>
    </source>
</evidence>
<dbReference type="AlphaFoldDB" id="A0A1L7NQE9"/>
<keyword evidence="10" id="KW-0503">Monooxygenase</keyword>
<comment type="pathway">
    <text evidence="2">Siderophore biosynthesis.</text>
</comment>
<evidence type="ECO:0000256" key="8">
    <source>
        <dbReference type="ARBA" id="ARBA00022857"/>
    </source>
</evidence>
<dbReference type="PANTHER" id="PTHR42802">
    <property type="entry name" value="MONOOXYGENASE"/>
    <property type="match status" value="1"/>
</dbReference>
<sequence>MGSVEKPMTVSGAVEQAGHLRLVGIGAGPANLSLAALLHGDSGQPNLFFDRKPSFTWHDDQLINGATLQVSIFKDLVSLSDPTNRFSFLSYLHEHGRIYHFLNAQFAEVPRSEFRNYLAWAAEKNENVVFSETVERVDFDGVFRVTTDRRQVTADNIAVGVGTVPWVPEFALPYLGAGHFHVSQYLNHARTLAGKRVAVVGGGQSGAETFLDLISRPDSERPAFVSWVSKRRNYFPIDDSTFTNDFYMPEYSEYFYRLSESKRAELNSAHLLSSDGISESTLRAIYQQLYRLQFIERDEQRFGLLPNRTVVSADRTATGTFEVTLCHNDESGQSQCLPVDAVVWATGFRPTPKKFLDPLRDRIETENGEVRVDEDFAVAWDGPPDRKIFVQNAVRGQRGLPDVNLSLNAWRAQRIASRLRGCSAPEMAMSFIDWSAKSGRGAQWTA</sequence>
<evidence type="ECO:0000256" key="14">
    <source>
        <dbReference type="ARBA" id="ARBA00032738"/>
    </source>
</evidence>
<evidence type="ECO:0000256" key="3">
    <source>
        <dbReference type="ARBA" id="ARBA00007588"/>
    </source>
</evidence>
<keyword evidence="8" id="KW-0521">NADP</keyword>
<evidence type="ECO:0000313" key="16">
    <source>
        <dbReference type="EMBL" id="BAW27702.1"/>
    </source>
</evidence>
<evidence type="ECO:0000256" key="13">
    <source>
        <dbReference type="ARBA" id="ARBA00032493"/>
    </source>
</evidence>
<dbReference type="InterPro" id="IPR036188">
    <property type="entry name" value="FAD/NAD-bd_sf"/>
</dbReference>
<dbReference type="PANTHER" id="PTHR42802:SF1">
    <property type="entry name" value="L-ORNITHINE N(5)-MONOOXYGENASE"/>
    <property type="match status" value="1"/>
</dbReference>
<evidence type="ECO:0000256" key="6">
    <source>
        <dbReference type="ARBA" id="ARBA00022630"/>
    </source>
</evidence>
<comment type="similarity">
    <text evidence="3">Belongs to the lysine N(6)-hydroxylase/L-ornithine N(5)-oxygenase family.</text>
</comment>
<protein>
    <recommendedName>
        <fullName evidence="5">L-lysine N6-monooxygenase MbtG</fullName>
        <ecNumber evidence="4">1.14.13.59</ecNumber>
    </recommendedName>
    <alternativeName>
        <fullName evidence="14">Lysine 6-N-hydroxylase</fullName>
    </alternativeName>
    <alternativeName>
        <fullName evidence="13">Lysine N6-hydroxylase</fullName>
    </alternativeName>
    <alternativeName>
        <fullName evidence="11">Lysine-N-oxygenase</fullName>
    </alternativeName>
    <alternativeName>
        <fullName evidence="12">Mycobactin synthase protein G</fullName>
    </alternativeName>
</protein>
<accession>A0A1L7NQE9</accession>
<dbReference type="InterPro" id="IPR025700">
    <property type="entry name" value="Lys/Orn_oxygenase"/>
</dbReference>
<dbReference type="Gene3D" id="3.50.50.60">
    <property type="entry name" value="FAD/NAD(P)-binding domain"/>
    <property type="match status" value="1"/>
</dbReference>
<organism evidence="16">
    <name type="scientific">Streptomyces sp. SoC090715LN-17</name>
    <dbReference type="NCBI Taxonomy" id="1898652"/>
    <lineage>
        <taxon>Bacteria</taxon>
        <taxon>Bacillati</taxon>
        <taxon>Actinomycetota</taxon>
        <taxon>Actinomycetes</taxon>
        <taxon>Kitasatosporales</taxon>
        <taxon>Streptomycetaceae</taxon>
        <taxon>Streptomyces</taxon>
    </lineage>
</organism>
<evidence type="ECO:0000256" key="12">
    <source>
        <dbReference type="ARBA" id="ARBA00031158"/>
    </source>
</evidence>
<dbReference type="SUPFAM" id="SSF51905">
    <property type="entry name" value="FAD/NAD(P)-binding domain"/>
    <property type="match status" value="2"/>
</dbReference>
<comment type="catalytic activity">
    <reaction evidence="15">
        <text>L-lysine + NADPH + O2 = N(6)-hydroxy-L-lysine + NADP(+) + H2O</text>
        <dbReference type="Rhea" id="RHEA:23228"/>
        <dbReference type="ChEBI" id="CHEBI:15377"/>
        <dbReference type="ChEBI" id="CHEBI:15379"/>
        <dbReference type="ChEBI" id="CHEBI:32551"/>
        <dbReference type="ChEBI" id="CHEBI:57783"/>
        <dbReference type="ChEBI" id="CHEBI:57820"/>
        <dbReference type="ChEBI" id="CHEBI:58349"/>
        <dbReference type="EC" id="1.14.13.59"/>
    </reaction>
</comment>
<evidence type="ECO:0000256" key="4">
    <source>
        <dbReference type="ARBA" id="ARBA00013076"/>
    </source>
</evidence>